<dbReference type="AlphaFoldDB" id="B4GXD5"/>
<sequence>MIQAKGRTRRYRSWRLRLSQATSQVPSTRRHAPNPKRSERKRITSSRRPDVQLLATFNRPVVPQSAASAVAISRWPYLGVPRCLMSFGPASTNFLQEIHVPIVPIATTFLIGAVREDLRHLLKHKMRLIRRSMAGGNAEVIYVIAYHCM</sequence>
<evidence type="ECO:0000313" key="2">
    <source>
        <dbReference type="EMBL" id="EDW27246.1"/>
    </source>
</evidence>
<dbReference type="EMBL" id="CH479195">
    <property type="protein sequence ID" value="EDW27246.1"/>
    <property type="molecule type" value="Genomic_DNA"/>
</dbReference>
<evidence type="ECO:0000313" key="3">
    <source>
        <dbReference type="Proteomes" id="UP000008744"/>
    </source>
</evidence>
<proteinExistence type="predicted"/>
<dbReference type="KEGG" id="dpe:6597980"/>
<feature type="compositionally biased region" description="Basic residues" evidence="1">
    <location>
        <begin position="28"/>
        <end position="45"/>
    </location>
</feature>
<feature type="region of interest" description="Disordered" evidence="1">
    <location>
        <begin position="20"/>
        <end position="45"/>
    </location>
</feature>
<protein>
    <submittedName>
        <fullName evidence="2">GL21184</fullName>
    </submittedName>
</protein>
<dbReference type="Proteomes" id="UP000008744">
    <property type="component" value="Unassembled WGS sequence"/>
</dbReference>
<organism evidence="3">
    <name type="scientific">Drosophila persimilis</name>
    <name type="common">Fruit fly</name>
    <dbReference type="NCBI Taxonomy" id="7234"/>
    <lineage>
        <taxon>Eukaryota</taxon>
        <taxon>Metazoa</taxon>
        <taxon>Ecdysozoa</taxon>
        <taxon>Arthropoda</taxon>
        <taxon>Hexapoda</taxon>
        <taxon>Insecta</taxon>
        <taxon>Pterygota</taxon>
        <taxon>Neoptera</taxon>
        <taxon>Endopterygota</taxon>
        <taxon>Diptera</taxon>
        <taxon>Brachycera</taxon>
        <taxon>Muscomorpha</taxon>
        <taxon>Ephydroidea</taxon>
        <taxon>Drosophilidae</taxon>
        <taxon>Drosophila</taxon>
        <taxon>Sophophora</taxon>
    </lineage>
</organism>
<dbReference type="HOGENOM" id="CLU_1751593_0_0_1"/>
<evidence type="ECO:0000256" key="1">
    <source>
        <dbReference type="SAM" id="MobiDB-lite"/>
    </source>
</evidence>
<dbReference type="OrthoDB" id="7842158at2759"/>
<gene>
    <name evidence="2" type="primary">Dper\GL21184</name>
    <name evidence="2" type="ORF">Dper_GL21184</name>
</gene>
<keyword evidence="3" id="KW-1185">Reference proteome</keyword>
<name>B4GXD5_DROPE</name>
<accession>B4GXD5</accession>
<reference evidence="2 3" key="1">
    <citation type="journal article" date="2007" name="Nature">
        <title>Evolution of genes and genomes on the Drosophila phylogeny.</title>
        <authorList>
            <consortium name="Drosophila 12 Genomes Consortium"/>
            <person name="Clark A.G."/>
            <person name="Eisen M.B."/>
            <person name="Smith D.R."/>
            <person name="Bergman C.M."/>
            <person name="Oliver B."/>
            <person name="Markow T.A."/>
            <person name="Kaufman T.C."/>
            <person name="Kellis M."/>
            <person name="Gelbart W."/>
            <person name="Iyer V.N."/>
            <person name="Pollard D.A."/>
            <person name="Sackton T.B."/>
            <person name="Larracuente A.M."/>
            <person name="Singh N.D."/>
            <person name="Abad J.P."/>
            <person name="Abt D.N."/>
            <person name="Adryan B."/>
            <person name="Aguade M."/>
            <person name="Akashi H."/>
            <person name="Anderson W.W."/>
            <person name="Aquadro C.F."/>
            <person name="Ardell D.H."/>
            <person name="Arguello R."/>
            <person name="Artieri C.G."/>
            <person name="Barbash D.A."/>
            <person name="Barker D."/>
            <person name="Barsanti P."/>
            <person name="Batterham P."/>
            <person name="Batzoglou S."/>
            <person name="Begun D."/>
            <person name="Bhutkar A."/>
            <person name="Blanco E."/>
            <person name="Bosak S.A."/>
            <person name="Bradley R.K."/>
            <person name="Brand A.D."/>
            <person name="Brent M.R."/>
            <person name="Brooks A.N."/>
            <person name="Brown R.H."/>
            <person name="Butlin R.K."/>
            <person name="Caggese C."/>
            <person name="Calvi B.R."/>
            <person name="Bernardo de Carvalho A."/>
            <person name="Caspi A."/>
            <person name="Castrezana S."/>
            <person name="Celniker S.E."/>
            <person name="Chang J.L."/>
            <person name="Chapple C."/>
            <person name="Chatterji S."/>
            <person name="Chinwalla A."/>
            <person name="Civetta A."/>
            <person name="Clifton S.W."/>
            <person name="Comeron J.M."/>
            <person name="Costello J.C."/>
            <person name="Coyne J.A."/>
            <person name="Daub J."/>
            <person name="David R.G."/>
            <person name="Delcher A.L."/>
            <person name="Delehaunty K."/>
            <person name="Do C.B."/>
            <person name="Ebling H."/>
            <person name="Edwards K."/>
            <person name="Eickbush T."/>
            <person name="Evans J.D."/>
            <person name="Filipski A."/>
            <person name="Findeiss S."/>
            <person name="Freyhult E."/>
            <person name="Fulton L."/>
            <person name="Fulton R."/>
            <person name="Garcia A.C."/>
            <person name="Gardiner A."/>
            <person name="Garfield D.A."/>
            <person name="Garvin B.E."/>
            <person name="Gibson G."/>
            <person name="Gilbert D."/>
            <person name="Gnerre S."/>
            <person name="Godfrey J."/>
            <person name="Good R."/>
            <person name="Gotea V."/>
            <person name="Gravely B."/>
            <person name="Greenberg A.J."/>
            <person name="Griffiths-Jones S."/>
            <person name="Gross S."/>
            <person name="Guigo R."/>
            <person name="Gustafson E.A."/>
            <person name="Haerty W."/>
            <person name="Hahn M.W."/>
            <person name="Halligan D.L."/>
            <person name="Halpern A.L."/>
            <person name="Halter G.M."/>
            <person name="Han M.V."/>
            <person name="Heger A."/>
            <person name="Hillier L."/>
            <person name="Hinrichs A.S."/>
            <person name="Holmes I."/>
            <person name="Hoskins R.A."/>
            <person name="Hubisz M.J."/>
            <person name="Hultmark D."/>
            <person name="Huntley M.A."/>
            <person name="Jaffe D.B."/>
            <person name="Jagadeeshan S."/>
            <person name="Jeck W.R."/>
            <person name="Johnson J."/>
            <person name="Jones C.D."/>
            <person name="Jordan W.C."/>
            <person name="Karpen G.H."/>
            <person name="Kataoka E."/>
            <person name="Keightley P.D."/>
            <person name="Kheradpour P."/>
            <person name="Kirkness E.F."/>
            <person name="Koerich L.B."/>
            <person name="Kristiansen K."/>
            <person name="Kudrna D."/>
            <person name="Kulathinal R.J."/>
            <person name="Kumar S."/>
            <person name="Kwok R."/>
            <person name="Lander E."/>
            <person name="Langley C.H."/>
            <person name="Lapoint R."/>
            <person name="Lazzaro B.P."/>
            <person name="Lee S.J."/>
            <person name="Levesque L."/>
            <person name="Li R."/>
            <person name="Lin C.F."/>
            <person name="Lin M.F."/>
            <person name="Lindblad-Toh K."/>
            <person name="Llopart A."/>
            <person name="Long M."/>
            <person name="Low L."/>
            <person name="Lozovsky E."/>
            <person name="Lu J."/>
            <person name="Luo M."/>
            <person name="Machado C.A."/>
            <person name="Makalowski W."/>
            <person name="Marzo M."/>
            <person name="Matsuda M."/>
            <person name="Matzkin L."/>
            <person name="McAllister B."/>
            <person name="McBride C.S."/>
            <person name="McKernan B."/>
            <person name="McKernan K."/>
            <person name="Mendez-Lago M."/>
            <person name="Minx P."/>
            <person name="Mollenhauer M.U."/>
            <person name="Montooth K."/>
            <person name="Mount S.M."/>
            <person name="Mu X."/>
            <person name="Myers E."/>
            <person name="Negre B."/>
            <person name="Newfeld S."/>
            <person name="Nielsen R."/>
            <person name="Noor M.A."/>
            <person name="O'Grady P."/>
            <person name="Pachter L."/>
            <person name="Papaceit M."/>
            <person name="Parisi M.J."/>
            <person name="Parisi M."/>
            <person name="Parts L."/>
            <person name="Pedersen J.S."/>
            <person name="Pesole G."/>
            <person name="Phillippy A.M."/>
            <person name="Ponting C.P."/>
            <person name="Pop M."/>
            <person name="Porcelli D."/>
            <person name="Powell J.R."/>
            <person name="Prohaska S."/>
            <person name="Pruitt K."/>
            <person name="Puig M."/>
            <person name="Quesneville H."/>
            <person name="Ram K.R."/>
            <person name="Rand D."/>
            <person name="Rasmussen M.D."/>
            <person name="Reed L.K."/>
            <person name="Reenan R."/>
            <person name="Reily A."/>
            <person name="Remington K.A."/>
            <person name="Rieger T.T."/>
            <person name="Ritchie M.G."/>
            <person name="Robin C."/>
            <person name="Rogers Y.H."/>
            <person name="Rohde C."/>
            <person name="Rozas J."/>
            <person name="Rubenfield M.J."/>
            <person name="Ruiz A."/>
            <person name="Russo S."/>
            <person name="Salzberg S.L."/>
            <person name="Sanchez-Gracia A."/>
            <person name="Saranga D.J."/>
            <person name="Sato H."/>
            <person name="Schaeffer S.W."/>
            <person name="Schatz M.C."/>
            <person name="Schlenke T."/>
            <person name="Schwartz R."/>
            <person name="Segarra C."/>
            <person name="Singh R.S."/>
            <person name="Sirot L."/>
            <person name="Sirota M."/>
            <person name="Sisneros N.B."/>
            <person name="Smith C.D."/>
            <person name="Smith T.F."/>
            <person name="Spieth J."/>
            <person name="Stage D.E."/>
            <person name="Stark A."/>
            <person name="Stephan W."/>
            <person name="Strausberg R.L."/>
            <person name="Strempel S."/>
            <person name="Sturgill D."/>
            <person name="Sutton G."/>
            <person name="Sutton G.G."/>
            <person name="Tao W."/>
            <person name="Teichmann S."/>
            <person name="Tobari Y.N."/>
            <person name="Tomimura Y."/>
            <person name="Tsolas J.M."/>
            <person name="Valente V.L."/>
            <person name="Venter E."/>
            <person name="Venter J.C."/>
            <person name="Vicario S."/>
            <person name="Vieira F.G."/>
            <person name="Vilella A.J."/>
            <person name="Villasante A."/>
            <person name="Walenz B."/>
            <person name="Wang J."/>
            <person name="Wasserman M."/>
            <person name="Watts T."/>
            <person name="Wilson D."/>
            <person name="Wilson R.K."/>
            <person name="Wing R.A."/>
            <person name="Wolfner M.F."/>
            <person name="Wong A."/>
            <person name="Wong G.K."/>
            <person name="Wu C.I."/>
            <person name="Wu G."/>
            <person name="Yamamoto D."/>
            <person name="Yang H.P."/>
            <person name="Yang S.P."/>
            <person name="Yorke J.A."/>
            <person name="Yoshida K."/>
            <person name="Zdobnov E."/>
            <person name="Zhang P."/>
            <person name="Zhang Y."/>
            <person name="Zimin A.V."/>
            <person name="Baldwin J."/>
            <person name="Abdouelleil A."/>
            <person name="Abdulkadir J."/>
            <person name="Abebe A."/>
            <person name="Abera B."/>
            <person name="Abreu J."/>
            <person name="Acer S.C."/>
            <person name="Aftuck L."/>
            <person name="Alexander A."/>
            <person name="An P."/>
            <person name="Anderson E."/>
            <person name="Anderson S."/>
            <person name="Arachi H."/>
            <person name="Azer M."/>
            <person name="Bachantsang P."/>
            <person name="Barry A."/>
            <person name="Bayul T."/>
            <person name="Berlin A."/>
            <person name="Bessette D."/>
            <person name="Bloom T."/>
            <person name="Blye J."/>
            <person name="Boguslavskiy L."/>
            <person name="Bonnet C."/>
            <person name="Boukhgalter B."/>
            <person name="Bourzgui I."/>
            <person name="Brown A."/>
            <person name="Cahill P."/>
            <person name="Channer S."/>
            <person name="Cheshatsang Y."/>
            <person name="Chuda L."/>
            <person name="Citroen M."/>
            <person name="Collymore A."/>
            <person name="Cooke P."/>
            <person name="Costello M."/>
            <person name="D'Aco K."/>
            <person name="Daza R."/>
            <person name="De Haan G."/>
            <person name="DeGray S."/>
            <person name="DeMaso C."/>
            <person name="Dhargay N."/>
            <person name="Dooley K."/>
            <person name="Dooley E."/>
            <person name="Doricent M."/>
            <person name="Dorje P."/>
            <person name="Dorjee K."/>
            <person name="Dupes A."/>
            <person name="Elong R."/>
            <person name="Falk J."/>
            <person name="Farina A."/>
            <person name="Faro S."/>
            <person name="Ferguson D."/>
            <person name="Fisher S."/>
            <person name="Foley C.D."/>
            <person name="Franke A."/>
            <person name="Friedrich D."/>
            <person name="Gadbois L."/>
            <person name="Gearin G."/>
            <person name="Gearin C.R."/>
            <person name="Giannoukos G."/>
            <person name="Goode T."/>
            <person name="Graham J."/>
            <person name="Grandbois E."/>
            <person name="Grewal S."/>
            <person name="Gyaltsen K."/>
            <person name="Hafez N."/>
            <person name="Hagos B."/>
            <person name="Hall J."/>
            <person name="Henson C."/>
            <person name="Hollinger A."/>
            <person name="Honan T."/>
            <person name="Huard M.D."/>
            <person name="Hughes L."/>
            <person name="Hurhula B."/>
            <person name="Husby M.E."/>
            <person name="Kamat A."/>
            <person name="Kanga B."/>
            <person name="Kashin S."/>
            <person name="Khazanovich D."/>
            <person name="Kisner P."/>
            <person name="Lance K."/>
            <person name="Lara M."/>
            <person name="Lee W."/>
            <person name="Lennon N."/>
            <person name="Letendre F."/>
            <person name="LeVine R."/>
            <person name="Lipovsky A."/>
            <person name="Liu X."/>
            <person name="Liu J."/>
            <person name="Liu S."/>
            <person name="Lokyitsang T."/>
            <person name="Lokyitsang Y."/>
            <person name="Lubonja R."/>
            <person name="Lui A."/>
            <person name="MacDonald P."/>
            <person name="Magnisalis V."/>
            <person name="Maru K."/>
            <person name="Matthews C."/>
            <person name="McCusker W."/>
            <person name="McDonough S."/>
            <person name="Mehta T."/>
            <person name="Meldrim J."/>
            <person name="Meneus L."/>
            <person name="Mihai O."/>
            <person name="Mihalev A."/>
            <person name="Mihova T."/>
            <person name="Mittelman R."/>
            <person name="Mlenga V."/>
            <person name="Montmayeur A."/>
            <person name="Mulrain L."/>
            <person name="Navidi A."/>
            <person name="Naylor J."/>
            <person name="Negash T."/>
            <person name="Nguyen T."/>
            <person name="Nguyen N."/>
            <person name="Nicol R."/>
            <person name="Norbu C."/>
            <person name="Norbu N."/>
            <person name="Novod N."/>
            <person name="O'Neill B."/>
            <person name="Osman S."/>
            <person name="Markiewicz E."/>
            <person name="Oyono O.L."/>
            <person name="Patti C."/>
            <person name="Phunkhang P."/>
            <person name="Pierre F."/>
            <person name="Priest M."/>
            <person name="Raghuraman S."/>
            <person name="Rege F."/>
            <person name="Reyes R."/>
            <person name="Rise C."/>
            <person name="Rogov P."/>
            <person name="Ross K."/>
            <person name="Ryan E."/>
            <person name="Settipalli S."/>
            <person name="Shea T."/>
            <person name="Sherpa N."/>
            <person name="Shi L."/>
            <person name="Shih D."/>
            <person name="Sparrow T."/>
            <person name="Spaulding J."/>
            <person name="Stalker J."/>
            <person name="Stange-Thomann N."/>
            <person name="Stavropoulos S."/>
            <person name="Stone C."/>
            <person name="Strader C."/>
            <person name="Tesfaye S."/>
            <person name="Thomson T."/>
            <person name="Thoulutsang Y."/>
            <person name="Thoulutsang D."/>
            <person name="Topham K."/>
            <person name="Topping I."/>
            <person name="Tsamla T."/>
            <person name="Vassiliev H."/>
            <person name="Vo A."/>
            <person name="Wangchuk T."/>
            <person name="Wangdi T."/>
            <person name="Weiand M."/>
            <person name="Wilkinson J."/>
            <person name="Wilson A."/>
            <person name="Yadav S."/>
            <person name="Young G."/>
            <person name="Yu Q."/>
            <person name="Zembek L."/>
            <person name="Zhong D."/>
            <person name="Zimmer A."/>
            <person name="Zwirko Z."/>
            <person name="Jaffe D.B."/>
            <person name="Alvarez P."/>
            <person name="Brockman W."/>
            <person name="Butler J."/>
            <person name="Chin C."/>
            <person name="Gnerre S."/>
            <person name="Grabherr M."/>
            <person name="Kleber M."/>
            <person name="Mauceli E."/>
            <person name="MacCallum I."/>
        </authorList>
    </citation>
    <scope>NUCLEOTIDE SEQUENCE [LARGE SCALE GENOMIC DNA]</scope>
    <source>
        <strain evidence="3">MSH-3 / Tucson 14011-0111.49</strain>
    </source>
</reference>